<evidence type="ECO:0000313" key="13">
    <source>
        <dbReference type="Proteomes" id="UP001243298"/>
    </source>
</evidence>
<dbReference type="Gene3D" id="3.40.50.620">
    <property type="entry name" value="HUPs"/>
    <property type="match status" value="1"/>
</dbReference>
<feature type="site" description="Interaction with tRNA" evidence="9">
    <location>
        <position position="154"/>
    </location>
</feature>
<feature type="region of interest" description="Interaction with tRNA" evidence="9">
    <location>
        <begin position="348"/>
        <end position="349"/>
    </location>
</feature>
<feature type="region of interest" description="Interaction with tRNA" evidence="9">
    <location>
        <begin position="181"/>
        <end position="183"/>
    </location>
</feature>
<comment type="subcellular location">
    <subcellularLocation>
        <location evidence="9">Cytoplasm</location>
    </subcellularLocation>
</comment>
<dbReference type="Gene3D" id="2.40.30.10">
    <property type="entry name" value="Translation factors"/>
    <property type="match status" value="1"/>
</dbReference>
<feature type="site" description="Interaction with tRNA" evidence="9">
    <location>
        <position position="383"/>
    </location>
</feature>
<evidence type="ECO:0000256" key="2">
    <source>
        <dbReference type="ARBA" id="ARBA00022679"/>
    </source>
</evidence>
<feature type="domain" description="tRNA-specific 2-thiouridylase MnmA-like C-terminal" evidence="10">
    <location>
        <begin position="317"/>
        <end position="399"/>
    </location>
</feature>
<dbReference type="EC" id="2.8.1.13" evidence="9"/>
<feature type="binding site" evidence="9">
    <location>
        <position position="64"/>
    </location>
    <ligand>
        <name>ATP</name>
        <dbReference type="ChEBI" id="CHEBI:30616"/>
    </ligand>
</feature>
<keyword evidence="13" id="KW-1185">Reference proteome</keyword>
<dbReference type="CDD" id="cd01998">
    <property type="entry name" value="MnmA_TRMU-like"/>
    <property type="match status" value="1"/>
</dbReference>
<proteinExistence type="inferred from homology"/>
<dbReference type="Pfam" id="PF20258">
    <property type="entry name" value="tRNA_Me_trans_C"/>
    <property type="match status" value="1"/>
</dbReference>
<dbReference type="InterPro" id="IPR004506">
    <property type="entry name" value="MnmA-like"/>
</dbReference>
<keyword evidence="6 9" id="KW-0694">RNA-binding</keyword>
<evidence type="ECO:0000256" key="7">
    <source>
        <dbReference type="ARBA" id="ARBA00023157"/>
    </source>
</evidence>
<dbReference type="Pfam" id="PF20259">
    <property type="entry name" value="tRNA_Me_trans_M"/>
    <property type="match status" value="1"/>
</dbReference>
<accession>A0ABT6IS53</accession>
<evidence type="ECO:0000313" key="12">
    <source>
        <dbReference type="EMBL" id="MDH4904654.1"/>
    </source>
</evidence>
<feature type="active site" description="Cysteine persulfide intermediate" evidence="9">
    <location>
        <position position="231"/>
    </location>
</feature>
<feature type="binding site" evidence="9">
    <location>
        <position position="153"/>
    </location>
    <ligand>
        <name>ATP</name>
        <dbReference type="ChEBI" id="CHEBI:30616"/>
    </ligand>
</feature>
<keyword evidence="1 9" id="KW-0820">tRNA-binding</keyword>
<feature type="region of interest" description="Interaction with target base in tRNA" evidence="9">
    <location>
        <begin position="124"/>
        <end position="126"/>
    </location>
</feature>
<dbReference type="HAMAP" id="MF_00144">
    <property type="entry name" value="tRNA_thiouridyl_MnmA"/>
    <property type="match status" value="1"/>
</dbReference>
<reference evidence="12 13" key="1">
    <citation type="submission" date="2017-11" db="EMBL/GenBank/DDBJ databases">
        <title>Whole genome sequencing of Psychrobacter pocilloporae S6-60T(=JCM 31058T=LMG 29157T).</title>
        <authorList>
            <person name="Das S.K."/>
        </authorList>
    </citation>
    <scope>NUCLEOTIDE SEQUENCE [LARGE SCALE GENOMIC DNA]</scope>
    <source>
        <strain evidence="12 13">S6-60</strain>
    </source>
</reference>
<dbReference type="InterPro" id="IPR046885">
    <property type="entry name" value="MnmA-like_C"/>
</dbReference>
<comment type="catalytic activity">
    <reaction evidence="8 9">
        <text>S-sulfanyl-L-cysteinyl-[protein] + uridine(34) in tRNA + AH2 + ATP = 2-thiouridine(34) in tRNA + L-cysteinyl-[protein] + A + AMP + diphosphate + H(+)</text>
        <dbReference type="Rhea" id="RHEA:47032"/>
        <dbReference type="Rhea" id="RHEA-COMP:10131"/>
        <dbReference type="Rhea" id="RHEA-COMP:11726"/>
        <dbReference type="Rhea" id="RHEA-COMP:11727"/>
        <dbReference type="Rhea" id="RHEA-COMP:11728"/>
        <dbReference type="ChEBI" id="CHEBI:13193"/>
        <dbReference type="ChEBI" id="CHEBI:15378"/>
        <dbReference type="ChEBI" id="CHEBI:17499"/>
        <dbReference type="ChEBI" id="CHEBI:29950"/>
        <dbReference type="ChEBI" id="CHEBI:30616"/>
        <dbReference type="ChEBI" id="CHEBI:33019"/>
        <dbReference type="ChEBI" id="CHEBI:61963"/>
        <dbReference type="ChEBI" id="CHEBI:65315"/>
        <dbReference type="ChEBI" id="CHEBI:87170"/>
        <dbReference type="ChEBI" id="CHEBI:456215"/>
        <dbReference type="EC" id="2.8.1.13"/>
    </reaction>
</comment>
<dbReference type="EMBL" id="PGFT01000001">
    <property type="protein sequence ID" value="MDH4904654.1"/>
    <property type="molecule type" value="Genomic_DNA"/>
</dbReference>
<comment type="similarity">
    <text evidence="9">Belongs to the MnmA/TRMU family.</text>
</comment>
<dbReference type="PANTHER" id="PTHR11933:SF5">
    <property type="entry name" value="MITOCHONDRIAL TRNA-SPECIFIC 2-THIOURIDYLASE 1"/>
    <property type="match status" value="1"/>
</dbReference>
<evidence type="ECO:0000256" key="9">
    <source>
        <dbReference type="HAMAP-Rule" id="MF_00144"/>
    </source>
</evidence>
<evidence type="ECO:0000256" key="3">
    <source>
        <dbReference type="ARBA" id="ARBA00022694"/>
    </source>
</evidence>
<sequence length="408" mass="45281">MSAIQYTSSTTVSESFNAHRPLTLADVENPSTKHVIVGMSGGVDSSVSAVLLQQAGFKVEGLFMKNWEEDDGTEYCTAMDDLADAQAVCDKIGIKLHTANFAMEYWDRVFEHFLAEYKAGRTPNPDILCNKEIKFKAFLDYALTLGADYIATGHYTRRSVNYSNADGTEVAQLLRGLDNNKDQSYFLHAVGGDKIAQTLFPVGELEKPEVRRIAEEHDLVTAKKKDSTGICFIGERRFKDFLQQYLPAQKGEILTDDNKVIDTHDGLMYYTLGQRGGIGIGGVKDRPEEPWFVLAKDLEKNRLIVGQGHEHPMLMSNELKAYKLDWIDGLPPADVFSDEGLACMEKSRYRQPDQACRVFATNADGSEVRVVFDEPQRAVTPGQSAVFYIDEVCLGGGVIESIDAPCGF</sequence>
<keyword evidence="5 9" id="KW-0067">ATP-binding</keyword>
<protein>
    <recommendedName>
        <fullName evidence="9">tRNA-specific 2-thiouridylase MnmA</fullName>
        <ecNumber evidence="9">2.8.1.13</ecNumber>
    </recommendedName>
</protein>
<feature type="domain" description="tRNA-specific 2-thiouridylase MnmA-like central" evidence="11">
    <location>
        <begin position="239"/>
        <end position="307"/>
    </location>
</feature>
<evidence type="ECO:0000256" key="6">
    <source>
        <dbReference type="ARBA" id="ARBA00022884"/>
    </source>
</evidence>
<comment type="caution">
    <text evidence="9">Lacks conserved residue(s) required for the propagation of feature annotation.</text>
</comment>
<dbReference type="Pfam" id="PF03054">
    <property type="entry name" value="tRNA_Me_trans"/>
    <property type="match status" value="1"/>
</dbReference>
<dbReference type="NCBIfam" id="NF001138">
    <property type="entry name" value="PRK00143.1"/>
    <property type="match status" value="1"/>
</dbReference>
<keyword evidence="3 9" id="KW-0819">tRNA processing</keyword>
<evidence type="ECO:0000259" key="11">
    <source>
        <dbReference type="Pfam" id="PF20259"/>
    </source>
</evidence>
<comment type="caution">
    <text evidence="12">The sequence shown here is derived from an EMBL/GenBank/DDBJ whole genome shotgun (WGS) entry which is preliminary data.</text>
</comment>
<dbReference type="SUPFAM" id="SSF52402">
    <property type="entry name" value="Adenine nucleotide alpha hydrolases-like"/>
    <property type="match status" value="1"/>
</dbReference>
<dbReference type="PANTHER" id="PTHR11933">
    <property type="entry name" value="TRNA 5-METHYLAMINOMETHYL-2-THIOURIDYLATE -METHYLTRANSFERASE"/>
    <property type="match status" value="1"/>
</dbReference>
<evidence type="ECO:0000256" key="1">
    <source>
        <dbReference type="ARBA" id="ARBA00022555"/>
    </source>
</evidence>
<feature type="binding site" evidence="9">
    <location>
        <begin position="38"/>
        <end position="45"/>
    </location>
    <ligand>
        <name>ATP</name>
        <dbReference type="ChEBI" id="CHEBI:30616"/>
    </ligand>
</feature>
<dbReference type="Proteomes" id="UP001243298">
    <property type="component" value="Unassembled WGS sequence"/>
</dbReference>
<dbReference type="InterPro" id="IPR046884">
    <property type="entry name" value="MnmA-like_central"/>
</dbReference>
<organism evidence="12 13">
    <name type="scientific">Psychrobacter pocilloporae</name>
    <dbReference type="NCBI Taxonomy" id="1775882"/>
    <lineage>
        <taxon>Bacteria</taxon>
        <taxon>Pseudomonadati</taxon>
        <taxon>Pseudomonadota</taxon>
        <taxon>Gammaproteobacteria</taxon>
        <taxon>Moraxellales</taxon>
        <taxon>Moraxellaceae</taxon>
        <taxon>Psychrobacter</taxon>
    </lineage>
</organism>
<gene>
    <name evidence="9" type="primary">mnmA</name>
    <name evidence="12" type="ORF">CUR83_06165</name>
</gene>
<keyword evidence="2 9" id="KW-0808">Transferase</keyword>
<evidence type="ECO:0000256" key="4">
    <source>
        <dbReference type="ARBA" id="ARBA00022741"/>
    </source>
</evidence>
<evidence type="ECO:0000256" key="8">
    <source>
        <dbReference type="ARBA" id="ARBA00051542"/>
    </source>
</evidence>
<dbReference type="NCBIfam" id="TIGR00420">
    <property type="entry name" value="trmU"/>
    <property type="match status" value="1"/>
</dbReference>
<name>A0ABT6IS53_9GAMM</name>
<evidence type="ECO:0000256" key="5">
    <source>
        <dbReference type="ARBA" id="ARBA00022840"/>
    </source>
</evidence>
<comment type="function">
    <text evidence="9">Catalyzes the 2-thiolation of uridine at the wobble position (U34) of tRNA, leading to the formation of s(2)U34.</text>
</comment>
<keyword evidence="7" id="KW-1015">Disulfide bond</keyword>
<dbReference type="InterPro" id="IPR023382">
    <property type="entry name" value="MnmA-like_central_sf"/>
</dbReference>
<dbReference type="InterPro" id="IPR014729">
    <property type="entry name" value="Rossmann-like_a/b/a_fold"/>
</dbReference>
<keyword evidence="9" id="KW-0963">Cytoplasm</keyword>
<dbReference type="Gene3D" id="2.30.30.280">
    <property type="entry name" value="Adenine nucleotide alpha hydrolases-like domains"/>
    <property type="match status" value="1"/>
</dbReference>
<feature type="active site" description="Nucleophile" evidence="9">
    <location>
        <position position="129"/>
    </location>
</feature>
<keyword evidence="4 9" id="KW-0547">Nucleotide-binding</keyword>
<evidence type="ECO:0000259" key="10">
    <source>
        <dbReference type="Pfam" id="PF20258"/>
    </source>
</evidence>